<dbReference type="GO" id="GO:0008990">
    <property type="term" value="F:rRNA (guanine-N2-)-methyltransferase activity"/>
    <property type="evidence" value="ECO:0007669"/>
    <property type="project" value="InterPro"/>
</dbReference>
<dbReference type="RefSeq" id="WP_158353852.1">
    <property type="nucleotide sequence ID" value="NZ_CP034852.1"/>
</dbReference>
<keyword evidence="3" id="KW-0808">Transferase</keyword>
<reference evidence="3 4" key="1">
    <citation type="submission" date="2018-12" db="EMBL/GenBank/DDBJ databases">
        <authorList>
            <person name="Chong R.A."/>
        </authorList>
    </citation>
    <scope>NUCLEOTIDE SEQUENCE [LARGE SCALE GENOMIC DNA]</scope>
    <source>
        <strain evidence="3 4">Tca</strain>
    </source>
</reference>
<dbReference type="Gene3D" id="3.40.50.150">
    <property type="entry name" value="Vaccinia Virus protein VP39"/>
    <property type="match status" value="1"/>
</dbReference>
<sequence>MYIIIKSKKIELCDYTNNRINSFSIDFTTKKFLNRIKNIHTKEALPKAVGIKNTYFPNIIDTTAGLGKDSVLLAALGCQVTMFERNPIIAFCLQEALKKAKKNTIIGQFISDNIKLFKQSSLQMIDIPEITKPEVIYLDPMLYTLKIKSSPKREIHFLKKLIKNADQDAYKIFSIAIQFATKRVVVKRPLNCTFLNNIKTKNFIKTKKNRFDIYFV</sequence>
<keyword evidence="4" id="KW-1185">Reference proteome</keyword>
<dbReference type="PANTHER" id="PTHR36112">
    <property type="entry name" value="RIBOSOMAL RNA SMALL SUBUNIT METHYLTRANSFERASE J"/>
    <property type="match status" value="1"/>
</dbReference>
<evidence type="ECO:0000256" key="1">
    <source>
        <dbReference type="ARBA" id="ARBA00022603"/>
    </source>
</evidence>
<reference evidence="3 4" key="2">
    <citation type="submission" date="2019-05" db="EMBL/GenBank/DDBJ databases">
        <title>Genome evolution of the obligate endosymbiont Buchnera aphidicola.</title>
        <authorList>
            <person name="Moran N.A."/>
        </authorList>
    </citation>
    <scope>NUCLEOTIDE SEQUENCE [LARGE SCALE GENOMIC DNA]</scope>
    <source>
        <strain evidence="3 4">Tca</strain>
    </source>
</reference>
<dbReference type="InterPro" id="IPR007536">
    <property type="entry name" value="16SrRNA_methylTrfase_J"/>
</dbReference>
<gene>
    <name evidence="3" type="ORF">D9V80_02335</name>
</gene>
<dbReference type="Proteomes" id="UP000298782">
    <property type="component" value="Chromosome"/>
</dbReference>
<accession>A0A4D6YLQ0</accession>
<dbReference type="InterPro" id="IPR029063">
    <property type="entry name" value="SAM-dependent_MTases_sf"/>
</dbReference>
<dbReference type="Pfam" id="PF04445">
    <property type="entry name" value="SAM_MT"/>
    <property type="match status" value="1"/>
</dbReference>
<evidence type="ECO:0000313" key="4">
    <source>
        <dbReference type="Proteomes" id="UP000298782"/>
    </source>
</evidence>
<dbReference type="OrthoDB" id="3191794at2"/>
<keyword evidence="2" id="KW-0949">S-adenosyl-L-methionine</keyword>
<proteinExistence type="predicted"/>
<protein>
    <submittedName>
        <fullName evidence="3">16S rRNA methyltransferase</fullName>
    </submittedName>
</protein>
<dbReference type="EMBL" id="CP034852">
    <property type="protein sequence ID" value="QCI26970.1"/>
    <property type="molecule type" value="Genomic_DNA"/>
</dbReference>
<keyword evidence="1 3" id="KW-0489">Methyltransferase</keyword>
<dbReference type="PANTHER" id="PTHR36112:SF1">
    <property type="entry name" value="RIBOSOMAL RNA SMALL SUBUNIT METHYLTRANSFERASE J"/>
    <property type="match status" value="1"/>
</dbReference>
<organism evidence="3 4">
    <name type="scientific">Buchnera aphidicola</name>
    <name type="common">Thelaxes californica</name>
    <dbReference type="NCBI Taxonomy" id="1315998"/>
    <lineage>
        <taxon>Bacteria</taxon>
        <taxon>Pseudomonadati</taxon>
        <taxon>Pseudomonadota</taxon>
        <taxon>Gammaproteobacteria</taxon>
        <taxon>Enterobacterales</taxon>
        <taxon>Erwiniaceae</taxon>
        <taxon>Buchnera</taxon>
    </lineage>
</organism>
<dbReference type="AlphaFoldDB" id="A0A4D6YLQ0"/>
<name>A0A4D6YLQ0_9GAMM</name>
<evidence type="ECO:0000313" key="3">
    <source>
        <dbReference type="EMBL" id="QCI26970.1"/>
    </source>
</evidence>
<dbReference type="SUPFAM" id="SSF53335">
    <property type="entry name" value="S-adenosyl-L-methionine-dependent methyltransferases"/>
    <property type="match status" value="1"/>
</dbReference>
<evidence type="ECO:0000256" key="2">
    <source>
        <dbReference type="ARBA" id="ARBA00022691"/>
    </source>
</evidence>